<name>I3Y6I2_THIV6</name>
<dbReference type="KEGG" id="tvi:Thivi_0540"/>
<dbReference type="OrthoDB" id="9779370at2"/>
<evidence type="ECO:0000313" key="1">
    <source>
        <dbReference type="EMBL" id="AFL72600.1"/>
    </source>
</evidence>
<dbReference type="EMBL" id="CP003154">
    <property type="protein sequence ID" value="AFL72600.1"/>
    <property type="molecule type" value="Genomic_DNA"/>
</dbReference>
<dbReference type="NCBIfam" id="TIGR02807">
    <property type="entry name" value="cas6_cmx6"/>
    <property type="match status" value="1"/>
</dbReference>
<dbReference type="InterPro" id="IPR014174">
    <property type="entry name" value="CRISPR-assoc_prot_Cas6/Cmx6"/>
</dbReference>
<dbReference type="Pfam" id="PF09559">
    <property type="entry name" value="Cas6"/>
    <property type="match status" value="1"/>
</dbReference>
<evidence type="ECO:0000313" key="2">
    <source>
        <dbReference type="Proteomes" id="UP000006062"/>
    </source>
</evidence>
<protein>
    <submittedName>
        <fullName evidence="1">CRISPR-associated protein Cas6, subtype MYXAN</fullName>
    </submittedName>
</protein>
<organism evidence="1 2">
    <name type="scientific">Thiocystis violascens (strain ATCC 17096 / DSM 198 / 6111)</name>
    <name type="common">Chromatium violascens</name>
    <dbReference type="NCBI Taxonomy" id="765911"/>
    <lineage>
        <taxon>Bacteria</taxon>
        <taxon>Pseudomonadati</taxon>
        <taxon>Pseudomonadota</taxon>
        <taxon>Gammaproteobacteria</taxon>
        <taxon>Chromatiales</taxon>
        <taxon>Chromatiaceae</taxon>
        <taxon>Thiocystis</taxon>
    </lineage>
</organism>
<sequence length="228" mass="24926">MFWNEDENPDEIQVPDDIVDVLFAIDCKRLPVDHAHLLSTALQAALPWIAEEPGMALHTIHVAGSQNGWERPAHGTDSELMLSRRTKLTIRAPRARVDDILTQLPGTRLELDGHPLTVGVGKIKPLCKDATLFSRYVVTGNEDQDEQVFLEIAVRALSGMGIQVRKALCGKTTALATPDGPLQTRSLMLASLTAEESIRLQQTGLGTHRLMGCGIFIPHKGIDSVKQG</sequence>
<dbReference type="RefSeq" id="WP_014777098.1">
    <property type="nucleotide sequence ID" value="NC_018012.1"/>
</dbReference>
<accession>I3Y6I2</accession>
<dbReference type="STRING" id="765911.Thivi_0540"/>
<dbReference type="HOGENOM" id="CLU_096068_1_0_6"/>
<gene>
    <name evidence="1" type="ordered locus">Thivi_0540</name>
</gene>
<dbReference type="Proteomes" id="UP000006062">
    <property type="component" value="Chromosome"/>
</dbReference>
<keyword evidence="2" id="KW-1185">Reference proteome</keyword>
<dbReference type="eggNOG" id="ENOG502Z8Q5">
    <property type="taxonomic scope" value="Bacteria"/>
</dbReference>
<reference evidence="1 2" key="1">
    <citation type="submission" date="2012-06" db="EMBL/GenBank/DDBJ databases">
        <title>Complete sequence of Thiocystis violascens DSM 198.</title>
        <authorList>
            <consortium name="US DOE Joint Genome Institute"/>
            <person name="Lucas S."/>
            <person name="Han J."/>
            <person name="Lapidus A."/>
            <person name="Cheng J.-F."/>
            <person name="Goodwin L."/>
            <person name="Pitluck S."/>
            <person name="Peters L."/>
            <person name="Ovchinnikova G."/>
            <person name="Teshima H."/>
            <person name="Detter J.C."/>
            <person name="Han C."/>
            <person name="Tapia R."/>
            <person name="Land M."/>
            <person name="Hauser L."/>
            <person name="Kyrpides N."/>
            <person name="Ivanova N."/>
            <person name="Pagani I."/>
            <person name="Vogl K."/>
            <person name="Liu Z."/>
            <person name="Frigaard N.-U."/>
            <person name="Bryant D."/>
            <person name="Woyke T."/>
        </authorList>
    </citation>
    <scope>NUCLEOTIDE SEQUENCE [LARGE SCALE GENOMIC DNA]</scope>
    <source>
        <strain evidence="2">ATCC 17096 / DSM 198 / 6111</strain>
    </source>
</reference>
<dbReference type="AlphaFoldDB" id="I3Y6I2"/>
<proteinExistence type="predicted"/>